<dbReference type="Pfam" id="PF02597">
    <property type="entry name" value="ThiS"/>
    <property type="match status" value="1"/>
</dbReference>
<sequence>MQVRYFAGAAAAAGIDEELVEVDDGATAAQLVTALAQRHPRLVPVLEVASLLADEVAVRDRGAVLAAPAGGQRLQVDVLPPFAGG</sequence>
<dbReference type="InterPro" id="IPR016155">
    <property type="entry name" value="Mopterin_synth/thiamin_S_b"/>
</dbReference>
<organism evidence="1 2">
    <name type="scientific">Quadrisphaera setariae</name>
    <dbReference type="NCBI Taxonomy" id="2593304"/>
    <lineage>
        <taxon>Bacteria</taxon>
        <taxon>Bacillati</taxon>
        <taxon>Actinomycetota</taxon>
        <taxon>Actinomycetes</taxon>
        <taxon>Kineosporiales</taxon>
        <taxon>Kineosporiaceae</taxon>
        <taxon>Quadrisphaera</taxon>
    </lineage>
</organism>
<name>A0A5C8Z4N9_9ACTN</name>
<dbReference type="EMBL" id="VKAC01000016">
    <property type="protein sequence ID" value="TXR52294.1"/>
    <property type="molecule type" value="Genomic_DNA"/>
</dbReference>
<reference evidence="1 2" key="1">
    <citation type="submission" date="2019-07" db="EMBL/GenBank/DDBJ databases">
        <title>Quadrisphaera sp. strain DD2A genome sequencing and assembly.</title>
        <authorList>
            <person name="Kim I."/>
        </authorList>
    </citation>
    <scope>NUCLEOTIDE SEQUENCE [LARGE SCALE GENOMIC DNA]</scope>
    <source>
        <strain evidence="1 2">DD2A</strain>
    </source>
</reference>
<evidence type="ECO:0000313" key="2">
    <source>
        <dbReference type="Proteomes" id="UP000321234"/>
    </source>
</evidence>
<evidence type="ECO:0000313" key="1">
    <source>
        <dbReference type="EMBL" id="TXR52294.1"/>
    </source>
</evidence>
<dbReference type="Proteomes" id="UP000321234">
    <property type="component" value="Unassembled WGS sequence"/>
</dbReference>
<proteinExistence type="predicted"/>
<protein>
    <submittedName>
        <fullName evidence="1">MoaD/ThiS family protein</fullName>
    </submittedName>
</protein>
<accession>A0A5C8Z4N9</accession>
<dbReference type="Gene3D" id="3.10.20.30">
    <property type="match status" value="1"/>
</dbReference>
<dbReference type="OrthoDB" id="4331766at2"/>
<dbReference type="SUPFAM" id="SSF54285">
    <property type="entry name" value="MoaD/ThiS"/>
    <property type="match status" value="1"/>
</dbReference>
<comment type="caution">
    <text evidence="1">The sequence shown here is derived from an EMBL/GenBank/DDBJ whole genome shotgun (WGS) entry which is preliminary data.</text>
</comment>
<gene>
    <name evidence="1" type="ORF">FMM08_21020</name>
</gene>
<dbReference type="InterPro" id="IPR003749">
    <property type="entry name" value="ThiS/MoaD-like"/>
</dbReference>
<dbReference type="AlphaFoldDB" id="A0A5C8Z4N9"/>
<keyword evidence="2" id="KW-1185">Reference proteome</keyword>
<dbReference type="InterPro" id="IPR012675">
    <property type="entry name" value="Beta-grasp_dom_sf"/>
</dbReference>